<dbReference type="InterPro" id="IPR017911">
    <property type="entry name" value="MacB-like_ATP-bd"/>
</dbReference>
<keyword evidence="3 5" id="KW-0067">ATP-binding</keyword>
<dbReference type="GO" id="GO:0005524">
    <property type="term" value="F:ATP binding"/>
    <property type="evidence" value="ECO:0007669"/>
    <property type="project" value="UniProtKB-KW"/>
</dbReference>
<dbReference type="Pfam" id="PF00005">
    <property type="entry name" value="ABC_tran"/>
    <property type="match status" value="1"/>
</dbReference>
<evidence type="ECO:0000256" key="2">
    <source>
        <dbReference type="ARBA" id="ARBA00022741"/>
    </source>
</evidence>
<sequence length="227" mass="25285">MIELEKIDKAYQLGKEHFLPVLKNINITLKKGDFIAIMGPSGSGKSTLMNIIGLLDRPNAGVYRLDEQNIETLPKRQFPKLRSKKVGFIFQNYNLLPRYSVYKNVELPLIYAKVPRIKRKEKVINAIKAVGLSDRIKHKPNELSGGEAQRATIARAIVNEPEIILADEPTGNLDTKTGKEIMALLKEANKKGATVIVVTHDPQIAQWASKTVVMVDGEFVGGKEGRE</sequence>
<evidence type="ECO:0000256" key="3">
    <source>
        <dbReference type="ARBA" id="ARBA00022840"/>
    </source>
</evidence>
<dbReference type="GO" id="GO:0098796">
    <property type="term" value="C:membrane protein complex"/>
    <property type="evidence" value="ECO:0007669"/>
    <property type="project" value="UniProtKB-ARBA"/>
</dbReference>
<dbReference type="Proteomes" id="UP000231542">
    <property type="component" value="Unassembled WGS sequence"/>
</dbReference>
<dbReference type="GO" id="GO:0016887">
    <property type="term" value="F:ATP hydrolysis activity"/>
    <property type="evidence" value="ECO:0007669"/>
    <property type="project" value="InterPro"/>
</dbReference>
<evidence type="ECO:0000313" key="5">
    <source>
        <dbReference type="EMBL" id="PIS42327.1"/>
    </source>
</evidence>
<keyword evidence="2" id="KW-0547">Nucleotide-binding</keyword>
<dbReference type="PROSITE" id="PS00211">
    <property type="entry name" value="ABC_TRANSPORTER_1"/>
    <property type="match status" value="1"/>
</dbReference>
<dbReference type="PANTHER" id="PTHR24220:SF86">
    <property type="entry name" value="ABC TRANSPORTER ABCH.1"/>
    <property type="match status" value="1"/>
</dbReference>
<name>A0A2H0YV11_9BACT</name>
<reference evidence="5 6" key="1">
    <citation type="submission" date="2017-09" db="EMBL/GenBank/DDBJ databases">
        <title>Depth-based differentiation of microbial function through sediment-hosted aquifers and enrichment of novel symbionts in the deep terrestrial subsurface.</title>
        <authorList>
            <person name="Probst A.J."/>
            <person name="Ladd B."/>
            <person name="Jarett J.K."/>
            <person name="Geller-Mcgrath D.E."/>
            <person name="Sieber C.M."/>
            <person name="Emerson J.B."/>
            <person name="Anantharaman K."/>
            <person name="Thomas B.C."/>
            <person name="Malmstrom R."/>
            <person name="Stieglmeier M."/>
            <person name="Klingl A."/>
            <person name="Woyke T."/>
            <person name="Ryan C.M."/>
            <person name="Banfield J.F."/>
        </authorList>
    </citation>
    <scope>NUCLEOTIDE SEQUENCE [LARGE SCALE GENOMIC DNA]</scope>
    <source>
        <strain evidence="5">CG08_land_8_20_14_0_20_40_16</strain>
    </source>
</reference>
<dbReference type="InterPro" id="IPR003593">
    <property type="entry name" value="AAA+_ATPase"/>
</dbReference>
<dbReference type="Gene3D" id="3.40.50.300">
    <property type="entry name" value="P-loop containing nucleotide triphosphate hydrolases"/>
    <property type="match status" value="1"/>
</dbReference>
<dbReference type="SMART" id="SM00382">
    <property type="entry name" value="AAA"/>
    <property type="match status" value="1"/>
</dbReference>
<protein>
    <submittedName>
        <fullName evidence="5">Macrolide ABC transporter ATP-binding protein</fullName>
    </submittedName>
</protein>
<evidence type="ECO:0000313" key="6">
    <source>
        <dbReference type="Proteomes" id="UP000231542"/>
    </source>
</evidence>
<dbReference type="GO" id="GO:0022857">
    <property type="term" value="F:transmembrane transporter activity"/>
    <property type="evidence" value="ECO:0007669"/>
    <property type="project" value="UniProtKB-ARBA"/>
</dbReference>
<dbReference type="PROSITE" id="PS50893">
    <property type="entry name" value="ABC_TRANSPORTER_2"/>
    <property type="match status" value="1"/>
</dbReference>
<proteinExistence type="predicted"/>
<dbReference type="GO" id="GO:0005886">
    <property type="term" value="C:plasma membrane"/>
    <property type="evidence" value="ECO:0007669"/>
    <property type="project" value="TreeGrafter"/>
</dbReference>
<organism evidence="5 6">
    <name type="scientific">Candidatus Kerfeldbacteria bacterium CG08_land_8_20_14_0_20_40_16</name>
    <dbReference type="NCBI Taxonomy" id="2014244"/>
    <lineage>
        <taxon>Bacteria</taxon>
        <taxon>Candidatus Kerfeldiibacteriota</taxon>
    </lineage>
</organism>
<evidence type="ECO:0000256" key="1">
    <source>
        <dbReference type="ARBA" id="ARBA00022448"/>
    </source>
</evidence>
<dbReference type="CDD" id="cd03255">
    <property type="entry name" value="ABC_MJ0796_LolCDE_FtsE"/>
    <property type="match status" value="1"/>
</dbReference>
<gene>
    <name evidence="5" type="ORF">COT24_04125</name>
</gene>
<dbReference type="PANTHER" id="PTHR24220">
    <property type="entry name" value="IMPORT ATP-BINDING PROTEIN"/>
    <property type="match status" value="1"/>
</dbReference>
<dbReference type="InterPro" id="IPR017871">
    <property type="entry name" value="ABC_transporter-like_CS"/>
</dbReference>
<feature type="domain" description="ABC transporter" evidence="4">
    <location>
        <begin position="2"/>
        <end position="227"/>
    </location>
</feature>
<comment type="caution">
    <text evidence="5">The sequence shown here is derived from an EMBL/GenBank/DDBJ whole genome shotgun (WGS) entry which is preliminary data.</text>
</comment>
<dbReference type="AlphaFoldDB" id="A0A2H0YV11"/>
<dbReference type="SUPFAM" id="SSF52540">
    <property type="entry name" value="P-loop containing nucleoside triphosphate hydrolases"/>
    <property type="match status" value="1"/>
</dbReference>
<dbReference type="InterPro" id="IPR027417">
    <property type="entry name" value="P-loop_NTPase"/>
</dbReference>
<keyword evidence="1" id="KW-0813">Transport</keyword>
<evidence type="ECO:0000259" key="4">
    <source>
        <dbReference type="PROSITE" id="PS50893"/>
    </source>
</evidence>
<dbReference type="EMBL" id="PEXU01000048">
    <property type="protein sequence ID" value="PIS42327.1"/>
    <property type="molecule type" value="Genomic_DNA"/>
</dbReference>
<dbReference type="InterPro" id="IPR015854">
    <property type="entry name" value="ABC_transpr_LolD-like"/>
</dbReference>
<dbReference type="InterPro" id="IPR003439">
    <property type="entry name" value="ABC_transporter-like_ATP-bd"/>
</dbReference>
<dbReference type="FunFam" id="3.40.50.300:FF:000032">
    <property type="entry name" value="Export ABC transporter ATP-binding protein"/>
    <property type="match status" value="1"/>
</dbReference>
<accession>A0A2H0YV11</accession>